<sequence>MIDTIKIDQCIRWCQISPRPITGERPDAAGCRPVPLESRPRNHR</sequence>
<dbReference type="AlphaFoldDB" id="A0A160DT68"/>
<protein>
    <submittedName>
        <fullName evidence="2">Uncharacterized protein</fullName>
    </submittedName>
</protein>
<dbReference type="EMBL" id="CP015249">
    <property type="protein sequence ID" value="ANB16753.1"/>
    <property type="molecule type" value="Genomic_DNA"/>
</dbReference>
<evidence type="ECO:0000313" key="3">
    <source>
        <dbReference type="Proteomes" id="UP000076830"/>
    </source>
</evidence>
<proteinExistence type="predicted"/>
<dbReference type="KEGG" id="dko:I596_717"/>
<feature type="region of interest" description="Disordered" evidence="1">
    <location>
        <begin position="19"/>
        <end position="44"/>
    </location>
</feature>
<evidence type="ECO:0000313" key="2">
    <source>
        <dbReference type="EMBL" id="ANB16753.1"/>
    </source>
</evidence>
<evidence type="ECO:0000256" key="1">
    <source>
        <dbReference type="SAM" id="MobiDB-lite"/>
    </source>
</evidence>
<name>A0A160DT68_9GAMM</name>
<gene>
    <name evidence="2" type="ORF">I596_717</name>
</gene>
<reference evidence="2 3" key="1">
    <citation type="submission" date="2016-04" db="EMBL/GenBank/DDBJ databases">
        <title>Complete genome sequence of Dokdonella koreensis DS-123T.</title>
        <authorList>
            <person name="Kim J.F."/>
            <person name="Lee H."/>
            <person name="Kwak M.-J."/>
        </authorList>
    </citation>
    <scope>NUCLEOTIDE SEQUENCE [LARGE SCALE GENOMIC DNA]</scope>
    <source>
        <strain evidence="2 3">DS-123</strain>
    </source>
</reference>
<keyword evidence="3" id="KW-1185">Reference proteome</keyword>
<dbReference type="Proteomes" id="UP000076830">
    <property type="component" value="Chromosome"/>
</dbReference>
<organism evidence="2 3">
    <name type="scientific">Dokdonella koreensis DS-123</name>
    <dbReference type="NCBI Taxonomy" id="1300342"/>
    <lineage>
        <taxon>Bacteria</taxon>
        <taxon>Pseudomonadati</taxon>
        <taxon>Pseudomonadota</taxon>
        <taxon>Gammaproteobacteria</taxon>
        <taxon>Lysobacterales</taxon>
        <taxon>Rhodanobacteraceae</taxon>
        <taxon>Dokdonella</taxon>
    </lineage>
</organism>
<accession>A0A160DT68</accession>